<accession>A0AAV1E1W2</accession>
<evidence type="ECO:0000256" key="1">
    <source>
        <dbReference type="SAM" id="Coils"/>
    </source>
</evidence>
<gene>
    <name evidence="3" type="ORF">OLC1_LOCUS20819</name>
</gene>
<feature type="region of interest" description="Disordered" evidence="2">
    <location>
        <begin position="25"/>
        <end position="114"/>
    </location>
</feature>
<dbReference type="AlphaFoldDB" id="A0AAV1E1W2"/>
<dbReference type="PANTHER" id="PTHR35099">
    <property type="entry name" value="OS02G0182700 PROTEIN"/>
    <property type="match status" value="1"/>
</dbReference>
<evidence type="ECO:0000313" key="4">
    <source>
        <dbReference type="Proteomes" id="UP001161247"/>
    </source>
</evidence>
<dbReference type="PANTHER" id="PTHR35099:SF2">
    <property type="entry name" value="OS02G0182700 PROTEIN"/>
    <property type="match status" value="1"/>
</dbReference>
<proteinExistence type="predicted"/>
<sequence>MAEEEWVKLATVDDTVVAELLVKLKQVKTPATPPPMQTPTPTTTSRPALSLEWSVRQPRSKSVVVQSKKQAPRASPTTPLSWSGATSVSGGGGSGSGGSFDGGPEEESGRASSLKLLDLSRSKVIGTSEATTSKKIRKKKTLAELKEEENLLEKERKQLKRELTTLRHNLEKERTRNENFKRIKVDMQLQAFGNLKIASELDNSDQLLSKLAYGHPVSALLPPTLSSNGGSLLDLPASAFTEANTEVLPAGKFVLPDLNIPIEENASYDALCGVS</sequence>
<feature type="coiled-coil region" evidence="1">
    <location>
        <begin position="135"/>
        <end position="176"/>
    </location>
</feature>
<keyword evidence="4" id="KW-1185">Reference proteome</keyword>
<reference evidence="3" key="1">
    <citation type="submission" date="2023-03" db="EMBL/GenBank/DDBJ databases">
        <authorList>
            <person name="Julca I."/>
        </authorList>
    </citation>
    <scope>NUCLEOTIDE SEQUENCE</scope>
</reference>
<keyword evidence="1" id="KW-0175">Coiled coil</keyword>
<evidence type="ECO:0000256" key="2">
    <source>
        <dbReference type="SAM" id="MobiDB-lite"/>
    </source>
</evidence>
<name>A0AAV1E1W2_OLDCO</name>
<dbReference type="Proteomes" id="UP001161247">
    <property type="component" value="Chromosome 7"/>
</dbReference>
<evidence type="ECO:0000313" key="3">
    <source>
        <dbReference type="EMBL" id="CAI9113914.1"/>
    </source>
</evidence>
<feature type="compositionally biased region" description="Polar residues" evidence="2">
    <location>
        <begin position="63"/>
        <end position="80"/>
    </location>
</feature>
<feature type="compositionally biased region" description="Gly residues" evidence="2">
    <location>
        <begin position="89"/>
        <end position="101"/>
    </location>
</feature>
<organism evidence="3 4">
    <name type="scientific">Oldenlandia corymbosa var. corymbosa</name>
    <dbReference type="NCBI Taxonomy" id="529605"/>
    <lineage>
        <taxon>Eukaryota</taxon>
        <taxon>Viridiplantae</taxon>
        <taxon>Streptophyta</taxon>
        <taxon>Embryophyta</taxon>
        <taxon>Tracheophyta</taxon>
        <taxon>Spermatophyta</taxon>
        <taxon>Magnoliopsida</taxon>
        <taxon>eudicotyledons</taxon>
        <taxon>Gunneridae</taxon>
        <taxon>Pentapetalae</taxon>
        <taxon>asterids</taxon>
        <taxon>lamiids</taxon>
        <taxon>Gentianales</taxon>
        <taxon>Rubiaceae</taxon>
        <taxon>Rubioideae</taxon>
        <taxon>Spermacoceae</taxon>
        <taxon>Hedyotis-Oldenlandia complex</taxon>
        <taxon>Oldenlandia</taxon>
    </lineage>
</organism>
<dbReference type="EMBL" id="OX459124">
    <property type="protein sequence ID" value="CAI9113914.1"/>
    <property type="molecule type" value="Genomic_DNA"/>
</dbReference>
<protein>
    <submittedName>
        <fullName evidence="3">OLC1v1014619C1</fullName>
    </submittedName>
</protein>